<gene>
    <name evidence="7" type="ORF">DZC73_03615</name>
</gene>
<keyword evidence="4 5" id="KW-0472">Membrane</keyword>
<dbReference type="RefSeq" id="WP_124538813.1">
    <property type="nucleotide sequence ID" value="NZ_QUSW01000001.1"/>
</dbReference>
<evidence type="ECO:0000256" key="2">
    <source>
        <dbReference type="ARBA" id="ARBA00022692"/>
    </source>
</evidence>
<comment type="subcellular location">
    <subcellularLocation>
        <location evidence="1">Membrane</location>
        <topology evidence="1">Multi-pass membrane protein</topology>
    </subcellularLocation>
</comment>
<evidence type="ECO:0000256" key="5">
    <source>
        <dbReference type="SAM" id="Phobius"/>
    </source>
</evidence>
<evidence type="ECO:0000256" key="3">
    <source>
        <dbReference type="ARBA" id="ARBA00022989"/>
    </source>
</evidence>
<dbReference type="GO" id="GO:0016020">
    <property type="term" value="C:membrane"/>
    <property type="evidence" value="ECO:0007669"/>
    <property type="project" value="UniProtKB-SubCell"/>
</dbReference>
<accession>A0A3N7HUX9</accession>
<dbReference type="AlphaFoldDB" id="A0A3N7HUX9"/>
<dbReference type="Pfam" id="PF06271">
    <property type="entry name" value="RDD"/>
    <property type="match status" value="1"/>
</dbReference>
<sequence>MRPSSLDTSFTAETPEGIALALRPAGVVPRFYAFSIDAFIRLVLLIVVSMALQGLGGFGGGVMLIVLFLIEWFYPVVFELMLSGATPGKRSMGIKVVMDSGLPVTPGASLVRNLLRSADFLPFLYGFGFASMLMRGDFKRLGDIAAGTLVVYAKPVTLHGAMPDAPPQAPARPLSPREQAAVIAWAARSSRITEARLAELATIAAPGLGLVAEGQTATARMLGIAQWLLGKRETTT</sequence>
<evidence type="ECO:0000256" key="4">
    <source>
        <dbReference type="ARBA" id="ARBA00023136"/>
    </source>
</evidence>
<dbReference type="PANTHER" id="PTHR38480:SF1">
    <property type="entry name" value="SLR0254 PROTEIN"/>
    <property type="match status" value="1"/>
</dbReference>
<proteinExistence type="predicted"/>
<feature type="transmembrane region" description="Helical" evidence="5">
    <location>
        <begin position="31"/>
        <end position="52"/>
    </location>
</feature>
<reference evidence="7 8" key="2">
    <citation type="submission" date="2018-12" db="EMBL/GenBank/DDBJ databases">
        <title>Rhizobacter gummiphilus sp. nov., a rubber-degrading bacterium isolated from the soil of a botanical garden in Japan.</title>
        <authorList>
            <person name="Shunsuke S.S."/>
        </authorList>
    </citation>
    <scope>NUCLEOTIDE SEQUENCE [LARGE SCALE GENOMIC DNA]</scope>
    <source>
        <strain evidence="7 8">S-16</strain>
    </source>
</reference>
<evidence type="ECO:0000313" key="7">
    <source>
        <dbReference type="EMBL" id="RQP26140.1"/>
    </source>
</evidence>
<evidence type="ECO:0000313" key="8">
    <source>
        <dbReference type="Proteomes" id="UP000267464"/>
    </source>
</evidence>
<comment type="caution">
    <text evidence="7">The sequence shown here is derived from an EMBL/GenBank/DDBJ whole genome shotgun (WGS) entry which is preliminary data.</text>
</comment>
<keyword evidence="3 5" id="KW-1133">Transmembrane helix</keyword>
<organism evidence="7 8">
    <name type="scientific">Piscinibacter terrae</name>
    <dbReference type="NCBI Taxonomy" id="2496871"/>
    <lineage>
        <taxon>Bacteria</taxon>
        <taxon>Pseudomonadati</taxon>
        <taxon>Pseudomonadota</taxon>
        <taxon>Betaproteobacteria</taxon>
        <taxon>Burkholderiales</taxon>
        <taxon>Sphaerotilaceae</taxon>
        <taxon>Piscinibacter</taxon>
    </lineage>
</organism>
<evidence type="ECO:0000259" key="6">
    <source>
        <dbReference type="Pfam" id="PF06271"/>
    </source>
</evidence>
<name>A0A3N7HUX9_9BURK</name>
<evidence type="ECO:0000256" key="1">
    <source>
        <dbReference type="ARBA" id="ARBA00004141"/>
    </source>
</evidence>
<dbReference type="PANTHER" id="PTHR38480">
    <property type="entry name" value="SLR0254 PROTEIN"/>
    <property type="match status" value="1"/>
</dbReference>
<dbReference type="Proteomes" id="UP000267464">
    <property type="component" value="Unassembled WGS sequence"/>
</dbReference>
<dbReference type="EMBL" id="QUSW01000001">
    <property type="protein sequence ID" value="RQP26140.1"/>
    <property type="molecule type" value="Genomic_DNA"/>
</dbReference>
<dbReference type="InterPro" id="IPR010432">
    <property type="entry name" value="RDD"/>
</dbReference>
<feature type="transmembrane region" description="Helical" evidence="5">
    <location>
        <begin position="58"/>
        <end position="82"/>
    </location>
</feature>
<feature type="domain" description="RDD" evidence="6">
    <location>
        <begin position="25"/>
        <end position="147"/>
    </location>
</feature>
<reference evidence="7 8" key="1">
    <citation type="submission" date="2018-08" db="EMBL/GenBank/DDBJ databases">
        <authorList>
            <person name="Khan S.A."/>
            <person name="Jeon C.O."/>
            <person name="Chun B.H."/>
            <person name="Jeong S.E."/>
        </authorList>
    </citation>
    <scope>NUCLEOTIDE SEQUENCE [LARGE SCALE GENOMIC DNA]</scope>
    <source>
        <strain evidence="7 8">S-16</strain>
    </source>
</reference>
<keyword evidence="8" id="KW-1185">Reference proteome</keyword>
<dbReference type="OrthoDB" id="9787732at2"/>
<keyword evidence="2 5" id="KW-0812">Transmembrane</keyword>
<protein>
    <submittedName>
        <fullName evidence="7">RDD family protein</fullName>
    </submittedName>
</protein>